<accession>B9LZL4</accession>
<dbReference type="Proteomes" id="UP000007721">
    <property type="component" value="Chromosome"/>
</dbReference>
<keyword evidence="5 6" id="KW-0472">Membrane</keyword>
<dbReference type="InterPro" id="IPR005598">
    <property type="entry name" value="ATP_synth_I"/>
</dbReference>
<keyword evidence="2" id="KW-1003">Cell membrane</keyword>
<dbReference type="STRING" id="316067.Geob_0459"/>
<evidence type="ECO:0000313" key="8">
    <source>
        <dbReference type="Proteomes" id="UP000007721"/>
    </source>
</evidence>
<dbReference type="KEGG" id="geo:Geob_0459"/>
<dbReference type="OrthoDB" id="5397122at2"/>
<evidence type="ECO:0000256" key="4">
    <source>
        <dbReference type="ARBA" id="ARBA00022989"/>
    </source>
</evidence>
<dbReference type="HOGENOM" id="CLU_161276_0_0_7"/>
<reference evidence="7 8" key="1">
    <citation type="submission" date="2009-01" db="EMBL/GenBank/DDBJ databases">
        <title>Complete sequence of Geobacter sp. FRC-32.</title>
        <authorList>
            <consortium name="US DOE Joint Genome Institute"/>
            <person name="Lucas S."/>
            <person name="Copeland A."/>
            <person name="Lapidus A."/>
            <person name="Glavina del Rio T."/>
            <person name="Dalin E."/>
            <person name="Tice H."/>
            <person name="Bruce D."/>
            <person name="Goodwin L."/>
            <person name="Pitluck S."/>
            <person name="Saunders E."/>
            <person name="Brettin T."/>
            <person name="Detter J.C."/>
            <person name="Han C."/>
            <person name="Larimer F."/>
            <person name="Land M."/>
            <person name="Hauser L."/>
            <person name="Kyrpides N."/>
            <person name="Ovchinnikova G."/>
            <person name="Kostka J."/>
            <person name="Richardson P."/>
        </authorList>
    </citation>
    <scope>NUCLEOTIDE SEQUENCE [LARGE SCALE GENOMIC DNA]</scope>
    <source>
        <strain evidence="8">DSM 22248 / JCM 15807 / FRC-32</strain>
    </source>
</reference>
<sequence length="127" mass="13817">MTRVKISENNFFTLLSRASIALTILLALIASSFTSPRFSAGILAGGLLAVANFYWLRNILQRALLLQVEDAPRFAILRYVVRLALLAVALLLLVIYAKVDIFGLLIGLSVLVVNIIALSIYLSLKGG</sequence>
<dbReference type="RefSeq" id="WP_012645557.1">
    <property type="nucleotide sequence ID" value="NC_011979.1"/>
</dbReference>
<keyword evidence="8" id="KW-1185">Reference proteome</keyword>
<feature type="transmembrane region" description="Helical" evidence="6">
    <location>
        <begin position="76"/>
        <end position="96"/>
    </location>
</feature>
<keyword evidence="4 6" id="KW-1133">Transmembrane helix</keyword>
<proteinExistence type="predicted"/>
<dbReference type="Pfam" id="PF03899">
    <property type="entry name" value="ATP-synt_I"/>
    <property type="match status" value="1"/>
</dbReference>
<dbReference type="GO" id="GO:0005886">
    <property type="term" value="C:plasma membrane"/>
    <property type="evidence" value="ECO:0007669"/>
    <property type="project" value="UniProtKB-SubCell"/>
</dbReference>
<keyword evidence="3 6" id="KW-0812">Transmembrane</keyword>
<feature type="transmembrane region" description="Helical" evidence="6">
    <location>
        <begin position="12"/>
        <end position="32"/>
    </location>
</feature>
<evidence type="ECO:0000256" key="6">
    <source>
        <dbReference type="SAM" id="Phobius"/>
    </source>
</evidence>
<organism evidence="7 8">
    <name type="scientific">Geotalea daltonii (strain DSM 22248 / JCM 15807 / FRC-32)</name>
    <name type="common">Geobacter daltonii</name>
    <dbReference type="NCBI Taxonomy" id="316067"/>
    <lineage>
        <taxon>Bacteria</taxon>
        <taxon>Pseudomonadati</taxon>
        <taxon>Thermodesulfobacteriota</taxon>
        <taxon>Desulfuromonadia</taxon>
        <taxon>Geobacterales</taxon>
        <taxon>Geobacteraceae</taxon>
        <taxon>Geotalea</taxon>
    </lineage>
</organism>
<dbReference type="EMBL" id="CP001390">
    <property type="protein sequence ID" value="ACM18828.1"/>
    <property type="molecule type" value="Genomic_DNA"/>
</dbReference>
<dbReference type="eggNOG" id="ENOG503291I">
    <property type="taxonomic scope" value="Bacteria"/>
</dbReference>
<feature type="transmembrane region" description="Helical" evidence="6">
    <location>
        <begin position="38"/>
        <end position="56"/>
    </location>
</feature>
<evidence type="ECO:0000256" key="3">
    <source>
        <dbReference type="ARBA" id="ARBA00022692"/>
    </source>
</evidence>
<gene>
    <name evidence="7" type="primary">atpI</name>
    <name evidence="7" type="ordered locus">Geob_0459</name>
</gene>
<dbReference type="AlphaFoldDB" id="B9LZL4"/>
<evidence type="ECO:0000256" key="2">
    <source>
        <dbReference type="ARBA" id="ARBA00022475"/>
    </source>
</evidence>
<feature type="transmembrane region" description="Helical" evidence="6">
    <location>
        <begin position="102"/>
        <end position="124"/>
    </location>
</feature>
<evidence type="ECO:0000256" key="5">
    <source>
        <dbReference type="ARBA" id="ARBA00023136"/>
    </source>
</evidence>
<protein>
    <submittedName>
        <fullName evidence="7">ATP synthase-associated magnesium import membrane protein AtpI</fullName>
    </submittedName>
</protein>
<name>B9LZL4_GEODF</name>
<evidence type="ECO:0000256" key="1">
    <source>
        <dbReference type="ARBA" id="ARBA00004651"/>
    </source>
</evidence>
<evidence type="ECO:0000313" key="7">
    <source>
        <dbReference type="EMBL" id="ACM18828.1"/>
    </source>
</evidence>
<comment type="subcellular location">
    <subcellularLocation>
        <location evidence="1">Cell membrane</location>
        <topology evidence="1">Multi-pass membrane protein</topology>
    </subcellularLocation>
</comment>